<dbReference type="InterPro" id="IPR035069">
    <property type="entry name" value="TTHA1013/TTHA0281-like"/>
</dbReference>
<proteinExistence type="predicted"/>
<protein>
    <submittedName>
        <fullName evidence="2">HicB-like antitoxin</fullName>
    </submittedName>
</protein>
<name>A0A8S5URF6_9CAUD</name>
<feature type="domain" description="HicB-like antitoxin of toxin-antitoxin system" evidence="1">
    <location>
        <begin position="16"/>
        <end position="113"/>
    </location>
</feature>
<dbReference type="EMBL" id="BK016126">
    <property type="protein sequence ID" value="DAF97081.1"/>
    <property type="molecule type" value="Genomic_DNA"/>
</dbReference>
<dbReference type="InterPro" id="IPR031807">
    <property type="entry name" value="HicB-like"/>
</dbReference>
<evidence type="ECO:0000313" key="2">
    <source>
        <dbReference type="EMBL" id="DAF97081.1"/>
    </source>
</evidence>
<reference evidence="2" key="1">
    <citation type="journal article" date="2021" name="Proc. Natl. Acad. Sci. U.S.A.">
        <title>A Catalog of Tens of Thousands of Viruses from Human Metagenomes Reveals Hidden Associations with Chronic Diseases.</title>
        <authorList>
            <person name="Tisza M.J."/>
            <person name="Buck C.B."/>
        </authorList>
    </citation>
    <scope>NUCLEOTIDE SEQUENCE</scope>
    <source>
        <strain evidence="2">Cthae16</strain>
    </source>
</reference>
<dbReference type="Pfam" id="PF15919">
    <property type="entry name" value="HicB_lk_antitox"/>
    <property type="match status" value="1"/>
</dbReference>
<sequence length="131" mass="14195">MKYLYSAVFTPSEDEGKVFARVPDLPGCITTGSSLQDAILQITDAASGWLVVAEDNSMPIPPATPQADIERAPSDILSVICVDTLLYRARTDTRSVRKNVSLPAWLARLADARGVNCSQALQEALLSRFDV</sequence>
<accession>A0A8S5URF6</accession>
<organism evidence="2">
    <name type="scientific">Siphoviridae sp. cthae16</name>
    <dbReference type="NCBI Taxonomy" id="2825617"/>
    <lineage>
        <taxon>Viruses</taxon>
        <taxon>Duplodnaviria</taxon>
        <taxon>Heunggongvirae</taxon>
        <taxon>Uroviricota</taxon>
        <taxon>Caudoviricetes</taxon>
    </lineage>
</organism>
<dbReference type="Gene3D" id="3.30.160.250">
    <property type="match status" value="1"/>
</dbReference>
<dbReference type="SUPFAM" id="SSF143100">
    <property type="entry name" value="TTHA1013/TTHA0281-like"/>
    <property type="match status" value="1"/>
</dbReference>
<evidence type="ECO:0000259" key="1">
    <source>
        <dbReference type="Pfam" id="PF15919"/>
    </source>
</evidence>